<sequence length="233" mass="26104" precursor="true">MKTINHMVSLSMWTIACCSLLSIVLGSVRAGDGNGQVSRNNAGLAQTSFISSYLAQNQDAETLAIQLPNWITMHFDNAVDAATHAETLQKFGCEIKKAEHATHIDVTYRLPLWTDIPMHNHAAAEQWADWLSKSGFDVSHAHLDAEFTQGPEPVQLRLVQWRQMHGDGSAEEKQYIAMLQRLGVEVQVDQHGDHSDIAFRAPTWRAVHLNDHASADELVQWLSKNGFETHHQH</sequence>
<dbReference type="Proteomes" id="UP000316598">
    <property type="component" value="Unassembled WGS sequence"/>
</dbReference>
<keyword evidence="3" id="KW-1185">Reference proteome</keyword>
<protein>
    <submittedName>
        <fullName evidence="2">Uncharacterized protein</fullName>
    </submittedName>
</protein>
<accession>A0A5C5WLB5</accession>
<evidence type="ECO:0000313" key="2">
    <source>
        <dbReference type="EMBL" id="TWT50773.1"/>
    </source>
</evidence>
<dbReference type="RefSeq" id="WP_146515945.1">
    <property type="nucleotide sequence ID" value="NZ_SJPI01000002.1"/>
</dbReference>
<dbReference type="AlphaFoldDB" id="A0A5C5WLB5"/>
<dbReference type="OrthoDB" id="290569at2"/>
<name>A0A5C5WLB5_9BACT</name>
<dbReference type="EMBL" id="SJPI01000002">
    <property type="protein sequence ID" value="TWT50773.1"/>
    <property type="molecule type" value="Genomic_DNA"/>
</dbReference>
<feature type="chain" id="PRO_5022988150" evidence="1">
    <location>
        <begin position="31"/>
        <end position="233"/>
    </location>
</feature>
<comment type="caution">
    <text evidence="2">The sequence shown here is derived from an EMBL/GenBank/DDBJ whole genome shotgun (WGS) entry which is preliminary data.</text>
</comment>
<evidence type="ECO:0000256" key="1">
    <source>
        <dbReference type="SAM" id="SignalP"/>
    </source>
</evidence>
<keyword evidence="1" id="KW-0732">Signal</keyword>
<feature type="signal peptide" evidence="1">
    <location>
        <begin position="1"/>
        <end position="30"/>
    </location>
</feature>
<proteinExistence type="predicted"/>
<organism evidence="2 3">
    <name type="scientific">Rubripirellula amarantea</name>
    <dbReference type="NCBI Taxonomy" id="2527999"/>
    <lineage>
        <taxon>Bacteria</taxon>
        <taxon>Pseudomonadati</taxon>
        <taxon>Planctomycetota</taxon>
        <taxon>Planctomycetia</taxon>
        <taxon>Pirellulales</taxon>
        <taxon>Pirellulaceae</taxon>
        <taxon>Rubripirellula</taxon>
    </lineage>
</organism>
<reference evidence="2 3" key="1">
    <citation type="submission" date="2019-02" db="EMBL/GenBank/DDBJ databases">
        <title>Deep-cultivation of Planctomycetes and their phenomic and genomic characterization uncovers novel biology.</title>
        <authorList>
            <person name="Wiegand S."/>
            <person name="Jogler M."/>
            <person name="Boedeker C."/>
            <person name="Pinto D."/>
            <person name="Vollmers J."/>
            <person name="Rivas-Marin E."/>
            <person name="Kohn T."/>
            <person name="Peeters S.H."/>
            <person name="Heuer A."/>
            <person name="Rast P."/>
            <person name="Oberbeckmann S."/>
            <person name="Bunk B."/>
            <person name="Jeske O."/>
            <person name="Meyerdierks A."/>
            <person name="Storesund J.E."/>
            <person name="Kallscheuer N."/>
            <person name="Luecker S."/>
            <person name="Lage O.M."/>
            <person name="Pohl T."/>
            <person name="Merkel B.J."/>
            <person name="Hornburger P."/>
            <person name="Mueller R.-W."/>
            <person name="Bruemmer F."/>
            <person name="Labrenz M."/>
            <person name="Spormann A.M."/>
            <person name="Op Den Camp H."/>
            <person name="Overmann J."/>
            <person name="Amann R."/>
            <person name="Jetten M.S.M."/>
            <person name="Mascher T."/>
            <person name="Medema M.H."/>
            <person name="Devos D.P."/>
            <person name="Kaster A.-K."/>
            <person name="Ovreas L."/>
            <person name="Rohde M."/>
            <person name="Galperin M.Y."/>
            <person name="Jogler C."/>
        </authorList>
    </citation>
    <scope>NUCLEOTIDE SEQUENCE [LARGE SCALE GENOMIC DNA]</scope>
    <source>
        <strain evidence="2 3">Pla22</strain>
    </source>
</reference>
<gene>
    <name evidence="2" type="ORF">Pla22_35160</name>
</gene>
<dbReference type="PROSITE" id="PS51257">
    <property type="entry name" value="PROKAR_LIPOPROTEIN"/>
    <property type="match status" value="1"/>
</dbReference>
<evidence type="ECO:0000313" key="3">
    <source>
        <dbReference type="Proteomes" id="UP000316598"/>
    </source>
</evidence>